<organism evidence="1 2">
    <name type="scientific">Smittium culicis</name>
    <dbReference type="NCBI Taxonomy" id="133412"/>
    <lineage>
        <taxon>Eukaryota</taxon>
        <taxon>Fungi</taxon>
        <taxon>Fungi incertae sedis</taxon>
        <taxon>Zoopagomycota</taxon>
        <taxon>Kickxellomycotina</taxon>
        <taxon>Harpellomycetes</taxon>
        <taxon>Harpellales</taxon>
        <taxon>Legeriomycetaceae</taxon>
        <taxon>Smittium</taxon>
    </lineage>
</organism>
<sequence length="283" mass="32247">MLYVSVRQDQFKVLTDMVKELLWEKERNTEPQESYVTTKIPITDLAVYPELIEALPSIEEDFFRTPLAEEERKEAIHSCYVNSRQNYIGIPVVLAQATHLIVYYANRIIQENQKANENDTHILFIITMRVLFSNIAFTVTQGRFENLNKAAHGSGKLEALIASKKKERFPGSASPFAEPVVCSSHLTNTPRSKIFMAEKVDPIRSLGWSPVKGSSRDVPFCMGQNNGQILGTHHRREMIPDSVKEEGKNFEGFVGSMTRLPSQLMMMGPLQLTLNPRRYKKEN</sequence>
<name>A0A1R1X7I0_9FUNG</name>
<keyword evidence="2" id="KW-1185">Reference proteome</keyword>
<evidence type="ECO:0000313" key="1">
    <source>
        <dbReference type="EMBL" id="OMJ10595.1"/>
    </source>
</evidence>
<reference evidence="2" key="1">
    <citation type="submission" date="2017-01" db="EMBL/GenBank/DDBJ databases">
        <authorList>
            <person name="Wang Y."/>
            <person name="White M."/>
            <person name="Kvist S."/>
            <person name="Moncalvo J.-M."/>
        </authorList>
    </citation>
    <scope>NUCLEOTIDE SEQUENCE [LARGE SCALE GENOMIC DNA]</scope>
    <source>
        <strain evidence="2">ID-206-W2</strain>
    </source>
</reference>
<dbReference type="OrthoDB" id="5545891at2759"/>
<dbReference type="Proteomes" id="UP000187429">
    <property type="component" value="Unassembled WGS sequence"/>
</dbReference>
<dbReference type="AlphaFoldDB" id="A0A1R1X7I0"/>
<proteinExistence type="predicted"/>
<dbReference type="EMBL" id="LSSM01006531">
    <property type="protein sequence ID" value="OMJ10595.1"/>
    <property type="molecule type" value="Genomic_DNA"/>
</dbReference>
<comment type="caution">
    <text evidence="1">The sequence shown here is derived from an EMBL/GenBank/DDBJ whole genome shotgun (WGS) entry which is preliminary data.</text>
</comment>
<protein>
    <submittedName>
        <fullName evidence="1">Uncharacterized protein</fullName>
    </submittedName>
</protein>
<accession>A0A1R1X7I0</accession>
<gene>
    <name evidence="1" type="ORF">AYI69_g10178</name>
</gene>
<evidence type="ECO:0000313" key="2">
    <source>
        <dbReference type="Proteomes" id="UP000187429"/>
    </source>
</evidence>